<dbReference type="SUPFAM" id="SSF51905">
    <property type="entry name" value="FAD/NAD(P)-binding domain"/>
    <property type="match status" value="1"/>
</dbReference>
<proteinExistence type="predicted"/>
<name>A0A1F6E767_9BACT</name>
<dbReference type="InterPro" id="IPR057661">
    <property type="entry name" value="RsdA/BaiN/AoA(So)_Rossmann"/>
</dbReference>
<feature type="domain" description="RsdA/BaiN/AoA(So)-like insert" evidence="5">
    <location>
        <begin position="199"/>
        <end position="360"/>
    </location>
</feature>
<evidence type="ECO:0000259" key="4">
    <source>
        <dbReference type="Pfam" id="PF03486"/>
    </source>
</evidence>
<evidence type="ECO:0000256" key="2">
    <source>
        <dbReference type="ARBA" id="ARBA00022630"/>
    </source>
</evidence>
<dbReference type="Gene3D" id="3.50.50.60">
    <property type="entry name" value="FAD/NAD(P)-binding domain"/>
    <property type="match status" value="1"/>
</dbReference>
<dbReference type="PANTHER" id="PTHR42887:SF2">
    <property type="entry name" value="OS12G0638800 PROTEIN"/>
    <property type="match status" value="1"/>
</dbReference>
<evidence type="ECO:0000313" key="6">
    <source>
        <dbReference type="EMBL" id="OGG69471.1"/>
    </source>
</evidence>
<evidence type="ECO:0008006" key="8">
    <source>
        <dbReference type="Google" id="ProtNLM"/>
    </source>
</evidence>
<comment type="cofactor">
    <cofactor evidence="1">
        <name>FAD</name>
        <dbReference type="ChEBI" id="CHEBI:57692"/>
    </cofactor>
</comment>
<dbReference type="NCBIfam" id="TIGR00275">
    <property type="entry name" value="aminoacetone oxidase family FAD-binding enzyme"/>
    <property type="match status" value="1"/>
</dbReference>
<dbReference type="PRINTS" id="PR00411">
    <property type="entry name" value="PNDRDTASEI"/>
</dbReference>
<dbReference type="PANTHER" id="PTHR42887">
    <property type="entry name" value="OS12G0638800 PROTEIN"/>
    <property type="match status" value="1"/>
</dbReference>
<dbReference type="InterPro" id="IPR023166">
    <property type="entry name" value="BaiN-like_dom_sf"/>
</dbReference>
<dbReference type="InterPro" id="IPR055178">
    <property type="entry name" value="RsdA/BaiN/AoA(So)-like_dom"/>
</dbReference>
<dbReference type="Pfam" id="PF03486">
    <property type="entry name" value="HI0933_like"/>
    <property type="match status" value="1"/>
</dbReference>
<protein>
    <recommendedName>
        <fullName evidence="8">Flavoprotein</fullName>
    </recommendedName>
</protein>
<gene>
    <name evidence="6" type="ORF">A3C20_00690</name>
</gene>
<dbReference type="PRINTS" id="PR00368">
    <property type="entry name" value="FADPNR"/>
</dbReference>
<dbReference type="AlphaFoldDB" id="A0A1F6E767"/>
<evidence type="ECO:0000256" key="1">
    <source>
        <dbReference type="ARBA" id="ARBA00001974"/>
    </source>
</evidence>
<dbReference type="SUPFAM" id="SSF160996">
    <property type="entry name" value="HI0933 insert domain-like"/>
    <property type="match status" value="1"/>
</dbReference>
<dbReference type="InterPro" id="IPR004792">
    <property type="entry name" value="BaiN-like"/>
</dbReference>
<dbReference type="Gene3D" id="1.10.8.260">
    <property type="entry name" value="HI0933 insert domain-like"/>
    <property type="match status" value="1"/>
</dbReference>
<dbReference type="EMBL" id="MFLL01000011">
    <property type="protein sequence ID" value="OGG69471.1"/>
    <property type="molecule type" value="Genomic_DNA"/>
</dbReference>
<comment type="caution">
    <text evidence="6">The sequence shown here is derived from an EMBL/GenBank/DDBJ whole genome shotgun (WGS) entry which is preliminary data.</text>
</comment>
<dbReference type="Proteomes" id="UP000176914">
    <property type="component" value="Unassembled WGS sequence"/>
</dbReference>
<feature type="domain" description="RsdA/BaiN/AoA(So)-like Rossmann fold-like" evidence="4">
    <location>
        <begin position="9"/>
        <end position="413"/>
    </location>
</feature>
<dbReference type="InterPro" id="IPR036188">
    <property type="entry name" value="FAD/NAD-bd_sf"/>
</dbReference>
<sequence>MKDSQTIWDVAVIGGGPAGMMAAGRAAELGAKVALIEKNASLGRKLLITGGGRCNVTNAEPDTRKLLAKFKRGGKFLPSPFSQWNNENSVHFFNTRGMPTKIEAEQRVFPVSDSARSVWDVLVKYLKDSGVTVLSNSPVARLEKDGGRITKAILKNGREVIAKKFILATGGLSRPETGSTGDGFSILKTLGHKVSDTNAALVPVALKESWVKRAASVIFPNVKITIYQNDKKQESRAGKILFTHVGLSGPAILNMSRDIGELLQYGEVVLELDLLPDMGPEKVNSKLQEILKADINKKIKNVLNSVVPTALVSILLELADIKGDTPCHSVTRPQRLALAHLLKHLRVTVRGLLGLDKAIITSGGVALEEIDWKSMRSLKYPNLHIVGDLLDIDRPSGGYSLQLCWTTGFVAGSAVVART</sequence>
<dbReference type="Pfam" id="PF22780">
    <property type="entry name" value="HI0933_like_1st"/>
    <property type="match status" value="1"/>
</dbReference>
<evidence type="ECO:0000313" key="7">
    <source>
        <dbReference type="Proteomes" id="UP000176914"/>
    </source>
</evidence>
<dbReference type="Gene3D" id="2.40.30.10">
    <property type="entry name" value="Translation factors"/>
    <property type="match status" value="1"/>
</dbReference>
<reference evidence="6 7" key="1">
    <citation type="journal article" date="2016" name="Nat. Commun.">
        <title>Thousands of microbial genomes shed light on interconnected biogeochemical processes in an aquifer system.</title>
        <authorList>
            <person name="Anantharaman K."/>
            <person name="Brown C.T."/>
            <person name="Hug L.A."/>
            <person name="Sharon I."/>
            <person name="Castelle C.J."/>
            <person name="Probst A.J."/>
            <person name="Thomas B.C."/>
            <person name="Singh A."/>
            <person name="Wilkins M.J."/>
            <person name="Karaoz U."/>
            <person name="Brodie E.L."/>
            <person name="Williams K.H."/>
            <person name="Hubbard S.S."/>
            <person name="Banfield J.F."/>
        </authorList>
    </citation>
    <scope>NUCLEOTIDE SEQUENCE [LARGE SCALE GENOMIC DNA]</scope>
</reference>
<organism evidence="6 7">
    <name type="scientific">Candidatus Kaiserbacteria bacterium RIFCSPHIGHO2_02_FULL_55_25</name>
    <dbReference type="NCBI Taxonomy" id="1798498"/>
    <lineage>
        <taxon>Bacteria</taxon>
        <taxon>Candidatus Kaiseribacteriota</taxon>
    </lineage>
</organism>
<keyword evidence="3" id="KW-0274">FAD</keyword>
<accession>A0A1F6E767</accession>
<evidence type="ECO:0000259" key="5">
    <source>
        <dbReference type="Pfam" id="PF22780"/>
    </source>
</evidence>
<evidence type="ECO:0000256" key="3">
    <source>
        <dbReference type="ARBA" id="ARBA00022827"/>
    </source>
</evidence>
<keyword evidence="2" id="KW-0285">Flavoprotein</keyword>